<proteinExistence type="predicted"/>
<keyword evidence="3" id="KW-1185">Reference proteome</keyword>
<feature type="region of interest" description="Disordered" evidence="1">
    <location>
        <begin position="70"/>
        <end position="213"/>
    </location>
</feature>
<name>A0ABP0W8L5_9BRYO</name>
<protein>
    <submittedName>
        <fullName evidence="2">Uncharacterized protein</fullName>
    </submittedName>
</protein>
<evidence type="ECO:0000313" key="3">
    <source>
        <dbReference type="Proteomes" id="UP001497444"/>
    </source>
</evidence>
<organism evidence="2 3">
    <name type="scientific">Sphagnum jensenii</name>
    <dbReference type="NCBI Taxonomy" id="128206"/>
    <lineage>
        <taxon>Eukaryota</taxon>
        <taxon>Viridiplantae</taxon>
        <taxon>Streptophyta</taxon>
        <taxon>Embryophyta</taxon>
        <taxon>Bryophyta</taxon>
        <taxon>Sphagnophytina</taxon>
        <taxon>Sphagnopsida</taxon>
        <taxon>Sphagnales</taxon>
        <taxon>Sphagnaceae</taxon>
        <taxon>Sphagnum</taxon>
    </lineage>
</organism>
<evidence type="ECO:0000313" key="2">
    <source>
        <dbReference type="EMBL" id="CAK9263152.1"/>
    </source>
</evidence>
<dbReference type="EMBL" id="OZ020110">
    <property type="protein sequence ID" value="CAK9263152.1"/>
    <property type="molecule type" value="Genomic_DNA"/>
</dbReference>
<evidence type="ECO:0000256" key="1">
    <source>
        <dbReference type="SAM" id="MobiDB-lite"/>
    </source>
</evidence>
<reference evidence="2" key="1">
    <citation type="submission" date="2024-02" db="EMBL/GenBank/DDBJ databases">
        <authorList>
            <consortium name="ELIXIR-Norway"/>
            <consortium name="Elixir Norway"/>
        </authorList>
    </citation>
    <scope>NUCLEOTIDE SEQUENCE</scope>
</reference>
<sequence>MEICSATADSQTTGLNEFVLVSRRIRKAGRGAHASSPTNRKCSPTANGSLDFASPELCAAPAKLISPTLGEEIGKEGGNASSNQATSVASQDRSRLQQQGKEAKALQPRSYGGPRGKPPQRSSTLIAPLDVASKPRESEAEGAGGSHTHQVPSKGDSSHPRKSEVYSVSVGPERSSEGSDIAAARQSERIDLSAARAKAPRVRNSLRKNSTSSVITPLPHSLIVQPGSRTSAASLEGEAAQGPSPIDYSMEIVADFPTDLVVVMQESAAKKARRTVIGRTLGGRATFKALLDCLKLHLPAPFNSVSLLTRGYFEVLFENEEGAKATKRLAAVEWSGLGLSFSRYIPNFDSSSQGAEAQLTHAIKVQFPYLHEQFRNTRALTIMASKIGEVLEIEDVDSYIKRPAGP</sequence>
<feature type="compositionally biased region" description="Polar residues" evidence="1">
    <location>
        <begin position="79"/>
        <end position="100"/>
    </location>
</feature>
<gene>
    <name evidence="2" type="ORF">CSSPJE1EN1_LOCUS8630</name>
</gene>
<accession>A0ABP0W8L5</accession>
<dbReference type="Proteomes" id="UP001497444">
    <property type="component" value="Chromosome 15"/>
</dbReference>